<gene>
    <name evidence="1" type="ORF">BGZ96_004923</name>
</gene>
<evidence type="ECO:0000313" key="2">
    <source>
        <dbReference type="Proteomes" id="UP001194696"/>
    </source>
</evidence>
<sequence>KTKRSIRGKRLILSKSVSKQAIHRRTTGKPFLPKSWRIHIVNLRRKRTSIEVWTSLPQCVFT</sequence>
<keyword evidence="2" id="KW-1185">Reference proteome</keyword>
<dbReference type="Proteomes" id="UP001194696">
    <property type="component" value="Unassembled WGS sequence"/>
</dbReference>
<accession>A0ABQ7JHN9</accession>
<name>A0ABQ7JHN9_9FUNG</name>
<protein>
    <submittedName>
        <fullName evidence="1">Uncharacterized protein</fullName>
    </submittedName>
</protein>
<dbReference type="EMBL" id="JAAAIM010002286">
    <property type="protein sequence ID" value="KAG0273271.1"/>
    <property type="molecule type" value="Genomic_DNA"/>
</dbReference>
<reference evidence="1 2" key="1">
    <citation type="journal article" date="2020" name="Fungal Divers.">
        <title>Resolving the Mortierellaceae phylogeny through synthesis of multi-gene phylogenetics and phylogenomics.</title>
        <authorList>
            <person name="Vandepol N."/>
            <person name="Liber J."/>
            <person name="Desiro A."/>
            <person name="Na H."/>
            <person name="Kennedy M."/>
            <person name="Barry K."/>
            <person name="Grigoriev I.V."/>
            <person name="Miller A.N."/>
            <person name="O'Donnell K."/>
            <person name="Stajich J.E."/>
            <person name="Bonito G."/>
        </authorList>
    </citation>
    <scope>NUCLEOTIDE SEQUENCE [LARGE SCALE GENOMIC DNA]</scope>
    <source>
        <strain evidence="1 2">AD045</strain>
    </source>
</reference>
<feature type="non-terminal residue" evidence="1">
    <location>
        <position position="62"/>
    </location>
</feature>
<evidence type="ECO:0000313" key="1">
    <source>
        <dbReference type="EMBL" id="KAG0273271.1"/>
    </source>
</evidence>
<organism evidence="1 2">
    <name type="scientific">Linnemannia gamsii</name>
    <dbReference type="NCBI Taxonomy" id="64522"/>
    <lineage>
        <taxon>Eukaryota</taxon>
        <taxon>Fungi</taxon>
        <taxon>Fungi incertae sedis</taxon>
        <taxon>Mucoromycota</taxon>
        <taxon>Mortierellomycotina</taxon>
        <taxon>Mortierellomycetes</taxon>
        <taxon>Mortierellales</taxon>
        <taxon>Mortierellaceae</taxon>
        <taxon>Linnemannia</taxon>
    </lineage>
</organism>
<comment type="caution">
    <text evidence="1">The sequence shown here is derived from an EMBL/GenBank/DDBJ whole genome shotgun (WGS) entry which is preliminary data.</text>
</comment>
<proteinExistence type="predicted"/>
<feature type="non-terminal residue" evidence="1">
    <location>
        <position position="1"/>
    </location>
</feature>